<sequence length="426" mass="46093">MPGEIYMRLLKMNIVPLIVSSIITGTSSLDAKSSSKIGILSIVFIVITNAIGSVYGIIVYYVIKPGGSQMGIESETVTVTKLKTNDMFADLLRNTFPDNIVAACFQKSQTKYSLVEELSNNANTSQRFEKYQDTVEGTNILGLIIMSAIFGVATSKAGQEVKKIVVDFSFAVQELVCIVLKWVIRLTPIGVASMIAASVARLANIGKTFQDLGLYILAHTVGNLFHTLLIIPSLYVVFFRRSPVKFLGSALRSLVAAFAPPSMAMGMPEMIKCAENKNGVDARVSRFLMPLGVALERIGSCIFICLSSLFILRLEGRDISPVDVLIVGSLTTAGSLALPPVPSTAVVTVLTVLSPFDISAQHIGLLMALEWYNDRIRTISNTLTVIFGSLLINKCCEKQLTQKTNNEEDIANVASLEITVDPPVGS</sequence>
<evidence type="ECO:0000313" key="8">
    <source>
        <dbReference type="Proteomes" id="UP001186944"/>
    </source>
</evidence>
<name>A0AA89BZQ8_PINIB</name>
<dbReference type="AlphaFoldDB" id="A0AA89BZQ8"/>
<proteinExistence type="inferred from homology"/>
<dbReference type="PANTHER" id="PTHR11958">
    <property type="entry name" value="SODIUM/DICARBOXYLATE SYMPORTER-RELATED"/>
    <property type="match status" value="1"/>
</dbReference>
<evidence type="ECO:0000256" key="6">
    <source>
        <dbReference type="RuleBase" id="RU361216"/>
    </source>
</evidence>
<dbReference type="Pfam" id="PF00375">
    <property type="entry name" value="SDF"/>
    <property type="match status" value="1"/>
</dbReference>
<dbReference type="EMBL" id="VSWD01000005">
    <property type="protein sequence ID" value="KAK3102645.1"/>
    <property type="molecule type" value="Genomic_DNA"/>
</dbReference>
<evidence type="ECO:0000313" key="7">
    <source>
        <dbReference type="EMBL" id="KAK3102645.1"/>
    </source>
</evidence>
<keyword evidence="5 6" id="KW-0472">Membrane</keyword>
<evidence type="ECO:0000256" key="2">
    <source>
        <dbReference type="ARBA" id="ARBA00022448"/>
    </source>
</evidence>
<dbReference type="InterPro" id="IPR001991">
    <property type="entry name" value="Na-dicarboxylate_symporter"/>
</dbReference>
<comment type="subcellular location">
    <subcellularLocation>
        <location evidence="1 6">Membrane</location>
        <topology evidence="1 6">Multi-pass membrane protein</topology>
    </subcellularLocation>
</comment>
<dbReference type="GO" id="GO:0015501">
    <property type="term" value="F:glutamate:sodium symporter activity"/>
    <property type="evidence" value="ECO:0007669"/>
    <property type="project" value="TreeGrafter"/>
</dbReference>
<dbReference type="GO" id="GO:0005313">
    <property type="term" value="F:L-glutamate transmembrane transporter activity"/>
    <property type="evidence" value="ECO:0007669"/>
    <property type="project" value="TreeGrafter"/>
</dbReference>
<evidence type="ECO:0000256" key="5">
    <source>
        <dbReference type="ARBA" id="ARBA00023136"/>
    </source>
</evidence>
<feature type="transmembrane region" description="Helical" evidence="6">
    <location>
        <begin position="6"/>
        <end position="25"/>
    </location>
</feature>
<dbReference type="SUPFAM" id="SSF118215">
    <property type="entry name" value="Proton glutamate symport protein"/>
    <property type="match status" value="1"/>
</dbReference>
<feature type="transmembrane region" description="Helical" evidence="6">
    <location>
        <begin position="37"/>
        <end position="63"/>
    </location>
</feature>
<dbReference type="GO" id="GO:0015175">
    <property type="term" value="F:neutral L-amino acid transmembrane transporter activity"/>
    <property type="evidence" value="ECO:0007669"/>
    <property type="project" value="TreeGrafter"/>
</dbReference>
<comment type="caution">
    <text evidence="7">The sequence shown here is derived from an EMBL/GenBank/DDBJ whole genome shotgun (WGS) entry which is preliminary data.</text>
</comment>
<evidence type="ECO:0000256" key="1">
    <source>
        <dbReference type="ARBA" id="ARBA00004141"/>
    </source>
</evidence>
<comment type="caution">
    <text evidence="6">Lacks conserved residue(s) required for the propagation of feature annotation.</text>
</comment>
<dbReference type="Gene3D" id="1.10.3860.10">
    <property type="entry name" value="Sodium:dicarboxylate symporter"/>
    <property type="match status" value="1"/>
</dbReference>
<comment type="similarity">
    <text evidence="6">Belongs to the dicarboxylate/amino acid:cation symporter (DAACS) (TC 2.A.23) family.</text>
</comment>
<dbReference type="Proteomes" id="UP001186944">
    <property type="component" value="Unassembled WGS sequence"/>
</dbReference>
<keyword evidence="6" id="KW-0769">Symport</keyword>
<reference evidence="7" key="1">
    <citation type="submission" date="2019-08" db="EMBL/GenBank/DDBJ databases">
        <title>The improved chromosome-level genome for the pearl oyster Pinctada fucata martensii using PacBio sequencing and Hi-C.</title>
        <authorList>
            <person name="Zheng Z."/>
        </authorList>
    </citation>
    <scope>NUCLEOTIDE SEQUENCE</scope>
    <source>
        <strain evidence="7">ZZ-2019</strain>
        <tissue evidence="7">Adductor muscle</tissue>
    </source>
</reference>
<organism evidence="7 8">
    <name type="scientific">Pinctada imbricata</name>
    <name type="common">Atlantic pearl-oyster</name>
    <name type="synonym">Pinctada martensii</name>
    <dbReference type="NCBI Taxonomy" id="66713"/>
    <lineage>
        <taxon>Eukaryota</taxon>
        <taxon>Metazoa</taxon>
        <taxon>Spiralia</taxon>
        <taxon>Lophotrochozoa</taxon>
        <taxon>Mollusca</taxon>
        <taxon>Bivalvia</taxon>
        <taxon>Autobranchia</taxon>
        <taxon>Pteriomorphia</taxon>
        <taxon>Pterioida</taxon>
        <taxon>Pterioidea</taxon>
        <taxon>Pteriidae</taxon>
        <taxon>Pinctada</taxon>
    </lineage>
</organism>
<evidence type="ECO:0000256" key="4">
    <source>
        <dbReference type="ARBA" id="ARBA00022989"/>
    </source>
</evidence>
<keyword evidence="2 6" id="KW-0813">Transport</keyword>
<dbReference type="InterPro" id="IPR036458">
    <property type="entry name" value="Na:dicarbo_symporter_sf"/>
</dbReference>
<keyword evidence="4 6" id="KW-1133">Transmembrane helix</keyword>
<evidence type="ECO:0000256" key="3">
    <source>
        <dbReference type="ARBA" id="ARBA00022692"/>
    </source>
</evidence>
<dbReference type="InterPro" id="IPR050746">
    <property type="entry name" value="DAACS"/>
</dbReference>
<feature type="transmembrane region" description="Helical" evidence="6">
    <location>
        <begin position="175"/>
        <end position="200"/>
    </location>
</feature>
<protein>
    <recommendedName>
        <fullName evidence="6">Amino acid transporter</fullName>
    </recommendedName>
</protein>
<gene>
    <name evidence="7" type="ORF">FSP39_012842</name>
</gene>
<accession>A0AA89BZQ8</accession>
<dbReference type="PRINTS" id="PR00173">
    <property type="entry name" value="EDTRNSPORT"/>
</dbReference>
<feature type="transmembrane region" description="Helical" evidence="6">
    <location>
        <begin position="212"/>
        <end position="238"/>
    </location>
</feature>
<dbReference type="GO" id="GO:0005886">
    <property type="term" value="C:plasma membrane"/>
    <property type="evidence" value="ECO:0007669"/>
    <property type="project" value="TreeGrafter"/>
</dbReference>
<dbReference type="PANTHER" id="PTHR11958:SF99">
    <property type="entry name" value="SODIUM-DEPENDENT EXCITATORY AMINO ACID TRANSPORTER GLT-6-RELATED"/>
    <property type="match status" value="1"/>
</dbReference>
<keyword evidence="8" id="KW-1185">Reference proteome</keyword>
<keyword evidence="3 6" id="KW-0812">Transmembrane</keyword>